<organism evidence="2 3">
    <name type="scientific">Paenibacillus selenitireducens</name>
    <dbReference type="NCBI Taxonomy" id="1324314"/>
    <lineage>
        <taxon>Bacteria</taxon>
        <taxon>Bacillati</taxon>
        <taxon>Bacillota</taxon>
        <taxon>Bacilli</taxon>
        <taxon>Bacillales</taxon>
        <taxon>Paenibacillaceae</taxon>
        <taxon>Paenibacillus</taxon>
    </lineage>
</organism>
<sequence length="72" mass="7831">MSYQLRTKSLYMMNNVVAVSSVMAAGLLIILGFMGIGYALTSWLTSERGAISQGIGILFLIFDLRSVRVDGL</sequence>
<keyword evidence="1" id="KW-0812">Transmembrane</keyword>
<keyword evidence="1" id="KW-0472">Membrane</keyword>
<protein>
    <submittedName>
        <fullName evidence="2">Uncharacterized protein</fullName>
    </submittedName>
</protein>
<evidence type="ECO:0000256" key="1">
    <source>
        <dbReference type="SAM" id="Phobius"/>
    </source>
</evidence>
<reference evidence="2 3" key="1">
    <citation type="submission" date="2017-01" db="EMBL/GenBank/DDBJ databases">
        <title>Genome analysis of Paenibacillus selenitrireducens ES3-24.</title>
        <authorList>
            <person name="Xu D."/>
            <person name="Yao R."/>
            <person name="Zheng S."/>
        </authorList>
    </citation>
    <scope>NUCLEOTIDE SEQUENCE [LARGE SCALE GENOMIC DNA]</scope>
    <source>
        <strain evidence="2 3">ES3-24</strain>
    </source>
</reference>
<dbReference type="Proteomes" id="UP000190188">
    <property type="component" value="Unassembled WGS sequence"/>
</dbReference>
<proteinExistence type="predicted"/>
<dbReference type="EMBL" id="MSZX01000011">
    <property type="protein sequence ID" value="OPA74192.1"/>
    <property type="molecule type" value="Genomic_DNA"/>
</dbReference>
<accession>A0A1T2X2V8</accession>
<gene>
    <name evidence="2" type="ORF">BVG16_23955</name>
</gene>
<name>A0A1T2X2V8_9BACL</name>
<keyword evidence="1" id="KW-1133">Transmembrane helix</keyword>
<dbReference type="RefSeq" id="WP_078501738.1">
    <property type="nucleotide sequence ID" value="NZ_MSZX01000011.1"/>
</dbReference>
<dbReference type="AlphaFoldDB" id="A0A1T2X2V8"/>
<comment type="caution">
    <text evidence="2">The sequence shown here is derived from an EMBL/GenBank/DDBJ whole genome shotgun (WGS) entry which is preliminary data.</text>
</comment>
<dbReference type="STRING" id="1324314.BVG16_23955"/>
<evidence type="ECO:0000313" key="3">
    <source>
        <dbReference type="Proteomes" id="UP000190188"/>
    </source>
</evidence>
<feature type="transmembrane region" description="Helical" evidence="1">
    <location>
        <begin position="12"/>
        <end position="38"/>
    </location>
</feature>
<evidence type="ECO:0000313" key="2">
    <source>
        <dbReference type="EMBL" id="OPA74192.1"/>
    </source>
</evidence>
<keyword evidence="3" id="KW-1185">Reference proteome</keyword>